<dbReference type="AlphaFoldDB" id="A0A6H5G9K3"/>
<dbReference type="Proteomes" id="UP000479000">
    <property type="component" value="Unassembled WGS sequence"/>
</dbReference>
<protein>
    <submittedName>
        <fullName evidence="1">Uncharacterized protein</fullName>
    </submittedName>
</protein>
<dbReference type="EMBL" id="CADCXU010008888">
    <property type="protein sequence ID" value="CAA9999490.1"/>
    <property type="molecule type" value="Genomic_DNA"/>
</dbReference>
<keyword evidence="2" id="KW-1185">Reference proteome</keyword>
<gene>
    <name evidence="1" type="ORF">NTEN_LOCUS5773</name>
</gene>
<sequence length="51" mass="6191">MEHELKLIIELEVKLTMEHKLKLIIELKVKLSMKQKLKLISHHSHHCEFDF</sequence>
<organism evidence="1 2">
    <name type="scientific">Nesidiocoris tenuis</name>
    <dbReference type="NCBI Taxonomy" id="355587"/>
    <lineage>
        <taxon>Eukaryota</taxon>
        <taxon>Metazoa</taxon>
        <taxon>Ecdysozoa</taxon>
        <taxon>Arthropoda</taxon>
        <taxon>Hexapoda</taxon>
        <taxon>Insecta</taxon>
        <taxon>Pterygota</taxon>
        <taxon>Neoptera</taxon>
        <taxon>Paraneoptera</taxon>
        <taxon>Hemiptera</taxon>
        <taxon>Heteroptera</taxon>
        <taxon>Panheteroptera</taxon>
        <taxon>Cimicomorpha</taxon>
        <taxon>Miridae</taxon>
        <taxon>Dicyphina</taxon>
        <taxon>Nesidiocoris</taxon>
    </lineage>
</organism>
<proteinExistence type="predicted"/>
<reference evidence="1 2" key="1">
    <citation type="submission" date="2020-02" db="EMBL/GenBank/DDBJ databases">
        <authorList>
            <person name="Ferguson B K."/>
        </authorList>
    </citation>
    <scope>NUCLEOTIDE SEQUENCE [LARGE SCALE GENOMIC DNA]</scope>
</reference>
<accession>A0A6H5G9K3</accession>
<feature type="non-terminal residue" evidence="1">
    <location>
        <position position="51"/>
    </location>
</feature>
<evidence type="ECO:0000313" key="1">
    <source>
        <dbReference type="EMBL" id="CAA9999490.1"/>
    </source>
</evidence>
<evidence type="ECO:0000313" key="2">
    <source>
        <dbReference type="Proteomes" id="UP000479000"/>
    </source>
</evidence>
<name>A0A6H5G9K3_9HEMI</name>